<reference evidence="2 3" key="1">
    <citation type="submission" date="2015-11" db="EMBL/GenBank/DDBJ databases">
        <title>Genomic analysis of 38 Legionella species identifies large and diverse effector repertoires.</title>
        <authorList>
            <person name="Burstein D."/>
            <person name="Amaro F."/>
            <person name="Zusman T."/>
            <person name="Lifshitz Z."/>
            <person name="Cohen O."/>
            <person name="Gilbert J.A."/>
            <person name="Pupko T."/>
            <person name="Shuman H.A."/>
            <person name="Segal G."/>
        </authorList>
    </citation>
    <scope>NUCLEOTIDE SEQUENCE [LARGE SCALE GENOMIC DNA]</scope>
    <source>
        <strain evidence="2 3">ATCC 51914</strain>
    </source>
</reference>
<feature type="compositionally biased region" description="Basic and acidic residues" evidence="1">
    <location>
        <begin position="1094"/>
        <end position="1110"/>
    </location>
</feature>
<dbReference type="EMBL" id="LNZB01000051">
    <property type="protein sequence ID" value="KTD76610.1"/>
    <property type="molecule type" value="Genomic_DNA"/>
</dbReference>
<protein>
    <submittedName>
        <fullName evidence="2">Uncharacterized protein</fullName>
    </submittedName>
</protein>
<name>A0A0W1A5G5_9GAMM</name>
<accession>A0A0W1A5G5</accession>
<evidence type="ECO:0000256" key="1">
    <source>
        <dbReference type="SAM" id="MobiDB-lite"/>
    </source>
</evidence>
<evidence type="ECO:0000313" key="2">
    <source>
        <dbReference type="EMBL" id="KTD76610.1"/>
    </source>
</evidence>
<feature type="region of interest" description="Disordered" evidence="1">
    <location>
        <begin position="1041"/>
        <end position="1139"/>
    </location>
</feature>
<dbReference type="PATRIC" id="fig|66969.6.peg.2535"/>
<feature type="compositionally biased region" description="Polar residues" evidence="1">
    <location>
        <begin position="1060"/>
        <end position="1075"/>
    </location>
</feature>
<gene>
    <name evidence="2" type="ORF">Lwal_2332</name>
</gene>
<proteinExistence type="predicted"/>
<evidence type="ECO:0000313" key="3">
    <source>
        <dbReference type="Proteomes" id="UP000054729"/>
    </source>
</evidence>
<sequence>MKKRILDKTMLKDALKSDKPNEFQKLISQIINGTTELPKDVFQWLQTLEISQQEKFLSASKSSSNNKNMSIIEFISESTDFDSELFNYIDTLIEFKSEGIHFKVPLDVFLQVPKTRDHVFKKTVHFLEKIAPLLTIKHLIEFEKIECSLLAKLLNALDGDSKSEKHILLKTLLSKVLNTESCQRILETSLLQKLCFENNDMALLLILEILHEKLGKDVLFQKLNTRDNNATPLLHSLFLVKAFFSKDYFFKIIDYVFLQDDKVIIDLFQNSRSKNSFVKSLSQGCSDKVWYFYDSLLKRTDLRPLIATPTLLSPTIKYHVVTKEQQVKMTALILKHKEIQDQLKRSRQDLKNVLDCLSTNKECLKKVFAFFVYTNDGLALQKSFLQQPYSKQIIEYLTNSDTNTLFHFLEVLCSSSEESSSRTIEDILNLDVPNKINFYEHLIKRYRSYGNTYDYIRRLSQESLEERTELSLLIIGLLEKITIGNLSQSAIKIQEVFDVIIPYSSIKTLEKILGFILQKKLVPEFLARVKTSDGELLMNFFRNKPDTQTQVISNNIKSMMLDLVIEYLDDNLHIALFRPRNNLKHFFDYLFSEPNSLLFSKLSNFPYHKIQDEKIRTTVITQQIRVSLQCRDKYRLSHPQGADEYTPLLDQLILNLFNHFKKNLIFTSLSWKFSPNDTPNWFRLSSQNNQEAWEADPILKYLYDTFNDQPKFIIEFLHNFVPDSFNSQNTPPKLIRFYNQLFSIASEKNLVITNADKFANKGIDQADWYYSKLLRAQNNSWQKKINNTDEKATPIELIQEHGKSIRQLWDCHRPIVENYIEQMVNNSMQEMFDFSSIDPNKKALPSLDHRIKILEQSIKNIEEYLSNFRCLFPNSYLLSKAYTALIDWYKMLMALDPENLMCEKGSEKVDLLYSKLIKIDLEKNPGVQSKILYLPDEFLKYLADKLLTIKKEPHTSKRSLLLNTFRFISAFNLIESARKGHYSIKPLKSSYNEEFIVDEWDTQFYNQLLLDLNIPANSEYNVAATFPDNIERSDVEVIKSGKQEVDPYPGPSTGAEAEQDNSGINRNAFFSSNPPQRVKKAKLEEQANSTLNNDIERSADEVIKSGKQEVDPYPGPSIGAKDQQDDSDMNRNAFFDSKPPELLKKVKLEEQANSTLNKEI</sequence>
<dbReference type="AlphaFoldDB" id="A0A0W1A5G5"/>
<comment type="caution">
    <text evidence="2">The sequence shown here is derived from an EMBL/GenBank/DDBJ whole genome shotgun (WGS) entry which is preliminary data.</text>
</comment>
<dbReference type="Proteomes" id="UP000054729">
    <property type="component" value="Unassembled WGS sequence"/>
</dbReference>
<keyword evidence="3" id="KW-1185">Reference proteome</keyword>
<organism evidence="2 3">
    <name type="scientific">Legionella waltersii</name>
    <dbReference type="NCBI Taxonomy" id="66969"/>
    <lineage>
        <taxon>Bacteria</taxon>
        <taxon>Pseudomonadati</taxon>
        <taxon>Pseudomonadota</taxon>
        <taxon>Gammaproteobacteria</taxon>
        <taxon>Legionellales</taxon>
        <taxon>Legionellaceae</taxon>
        <taxon>Legionella</taxon>
    </lineage>
</organism>
<dbReference type="RefSeq" id="WP_058480953.1">
    <property type="nucleotide sequence ID" value="NZ_CAAAIQ010000001.1"/>
</dbReference>